<comment type="function">
    <text evidence="17">Catalyzes the dehydration of the S-form of NAD(P)HX at the expense of ADP, which is converted to AMP. Together with NAD(P)HX epimerase, which catalyzes the epimerization of the S- and R-forms, the enzyme allows the repair of both epimers of NAD(P)HX, a damaged form of NAD(P)H that is a result of enzymatic or heat-dependent hydration.</text>
</comment>
<dbReference type="InterPro" id="IPR036652">
    <property type="entry name" value="YjeF_N_dom_sf"/>
</dbReference>
<dbReference type="Gene3D" id="3.40.50.10260">
    <property type="entry name" value="YjeF N-terminal domain"/>
    <property type="match status" value="1"/>
</dbReference>
<evidence type="ECO:0000313" key="22">
    <source>
        <dbReference type="EMBL" id="KCZ94590.1"/>
    </source>
</evidence>
<organism evidence="22 23">
    <name type="scientific">Hyphomonas johnsonii MHS-2</name>
    <dbReference type="NCBI Taxonomy" id="1280950"/>
    <lineage>
        <taxon>Bacteria</taxon>
        <taxon>Pseudomonadati</taxon>
        <taxon>Pseudomonadota</taxon>
        <taxon>Alphaproteobacteria</taxon>
        <taxon>Hyphomonadales</taxon>
        <taxon>Hyphomonadaceae</taxon>
        <taxon>Hyphomonas</taxon>
    </lineage>
</organism>
<dbReference type="InterPro" id="IPR017953">
    <property type="entry name" value="Carbohydrate_kinase_pred_CS"/>
</dbReference>
<name>A0A059FV78_9PROT</name>
<evidence type="ECO:0000256" key="3">
    <source>
        <dbReference type="ARBA" id="ARBA00006001"/>
    </source>
</evidence>
<dbReference type="EC" id="5.1.99.6" evidence="19"/>
<evidence type="ECO:0000256" key="9">
    <source>
        <dbReference type="ARBA" id="ARBA00022958"/>
    </source>
</evidence>
<dbReference type="Proteomes" id="UP000025171">
    <property type="component" value="Unassembled WGS sequence"/>
</dbReference>
<feature type="binding site" evidence="17">
    <location>
        <position position="243"/>
    </location>
    <ligand>
        <name>(6S)-NADPHX</name>
        <dbReference type="ChEBI" id="CHEBI:64076"/>
    </ligand>
</feature>
<dbReference type="eggNOG" id="COG0062">
    <property type="taxonomic scope" value="Bacteria"/>
</dbReference>
<proteinExistence type="inferred from homology"/>
<evidence type="ECO:0000256" key="15">
    <source>
        <dbReference type="ARBA" id="ARBA00048238"/>
    </source>
</evidence>
<dbReference type="GO" id="GO:0016301">
    <property type="term" value="F:kinase activity"/>
    <property type="evidence" value="ECO:0007669"/>
    <property type="project" value="UniProtKB-KW"/>
</dbReference>
<accession>A0A059FV78</accession>
<feature type="binding site" evidence="18">
    <location>
        <position position="147"/>
    </location>
    <ligand>
        <name>(6S)-NADPHX</name>
        <dbReference type="ChEBI" id="CHEBI:64076"/>
    </ligand>
</feature>
<protein>
    <recommendedName>
        <fullName evidence="19">Bifunctional NAD(P)H-hydrate repair enzyme</fullName>
    </recommendedName>
    <alternativeName>
        <fullName evidence="19">Nicotinamide nucleotide repair protein</fullName>
    </alternativeName>
    <domain>
        <recommendedName>
            <fullName evidence="19">ADP-dependent (S)-NAD(P)H-hydrate dehydratase</fullName>
            <ecNumber evidence="19">4.2.1.136</ecNumber>
        </recommendedName>
        <alternativeName>
            <fullName evidence="19">ADP-dependent NAD(P)HX dehydratase</fullName>
        </alternativeName>
    </domain>
    <domain>
        <recommendedName>
            <fullName evidence="19">NAD(P)H-hydrate epimerase</fullName>
            <ecNumber evidence="19">5.1.99.6</ecNumber>
        </recommendedName>
    </domain>
</protein>
<evidence type="ECO:0000256" key="12">
    <source>
        <dbReference type="ARBA" id="ARBA00023239"/>
    </source>
</evidence>
<dbReference type="OrthoDB" id="9806925at2"/>
<dbReference type="Pfam" id="PF01256">
    <property type="entry name" value="Carb_kinase"/>
    <property type="match status" value="1"/>
</dbReference>
<evidence type="ECO:0000259" key="20">
    <source>
        <dbReference type="PROSITE" id="PS51383"/>
    </source>
</evidence>
<keyword evidence="23" id="KW-1185">Reference proteome</keyword>
<evidence type="ECO:0000256" key="4">
    <source>
        <dbReference type="ARBA" id="ARBA00009524"/>
    </source>
</evidence>
<dbReference type="InterPro" id="IPR004443">
    <property type="entry name" value="YjeF_N_dom"/>
</dbReference>
<dbReference type="RefSeq" id="WP_035613874.1">
    <property type="nucleotide sequence ID" value="NZ_ARYK01000001.1"/>
</dbReference>
<reference evidence="22 23" key="1">
    <citation type="journal article" date="2014" name="Antonie Van Leeuwenhoek">
        <title>Hyphomonas beringensis sp. nov. and Hyphomonas chukchiensis sp. nov., isolated from surface seawater of the Bering Sea and Chukchi Sea.</title>
        <authorList>
            <person name="Li C."/>
            <person name="Lai Q."/>
            <person name="Li G."/>
            <person name="Dong C."/>
            <person name="Wang J."/>
            <person name="Liao Y."/>
            <person name="Shao Z."/>
        </authorList>
    </citation>
    <scope>NUCLEOTIDE SEQUENCE [LARGE SCALE GENOMIC DNA]</scope>
    <source>
        <strain evidence="22 23">MHS-2</strain>
    </source>
</reference>
<dbReference type="CDD" id="cd01171">
    <property type="entry name" value="YXKO-related"/>
    <property type="match status" value="1"/>
</dbReference>
<evidence type="ECO:0000256" key="19">
    <source>
        <dbReference type="PIRNR" id="PIRNR017184"/>
    </source>
</evidence>
<evidence type="ECO:0000256" key="16">
    <source>
        <dbReference type="ARBA" id="ARBA00049209"/>
    </source>
</evidence>
<dbReference type="GO" id="GO:0052856">
    <property type="term" value="F:NAD(P)HX epimerase activity"/>
    <property type="evidence" value="ECO:0007669"/>
    <property type="project" value="UniProtKB-UniRule"/>
</dbReference>
<evidence type="ECO:0000256" key="8">
    <source>
        <dbReference type="ARBA" id="ARBA00022857"/>
    </source>
</evidence>
<evidence type="ECO:0000259" key="21">
    <source>
        <dbReference type="PROSITE" id="PS51385"/>
    </source>
</evidence>
<dbReference type="PROSITE" id="PS51383">
    <property type="entry name" value="YJEF_C_3"/>
    <property type="match status" value="1"/>
</dbReference>
<dbReference type="HAMAP" id="MF_01966">
    <property type="entry name" value="NADHX_epimerase"/>
    <property type="match status" value="1"/>
</dbReference>
<keyword evidence="8 17" id="KW-0521">NADP</keyword>
<dbReference type="InterPro" id="IPR029056">
    <property type="entry name" value="Ribokinase-like"/>
</dbReference>
<evidence type="ECO:0000256" key="1">
    <source>
        <dbReference type="ARBA" id="ARBA00000013"/>
    </source>
</evidence>
<dbReference type="HAMAP" id="MF_01965">
    <property type="entry name" value="NADHX_dehydratase"/>
    <property type="match status" value="1"/>
</dbReference>
<dbReference type="PROSITE" id="PS01050">
    <property type="entry name" value="YJEF_C_2"/>
    <property type="match status" value="1"/>
</dbReference>
<feature type="binding site" evidence="18">
    <location>
        <position position="58"/>
    </location>
    <ligand>
        <name>K(+)</name>
        <dbReference type="ChEBI" id="CHEBI:29103"/>
    </ligand>
</feature>
<evidence type="ECO:0000256" key="14">
    <source>
        <dbReference type="ARBA" id="ARBA00025153"/>
    </source>
</evidence>
<dbReference type="GO" id="GO:0046872">
    <property type="term" value="F:metal ion binding"/>
    <property type="evidence" value="ECO:0007669"/>
    <property type="project" value="UniProtKB-UniRule"/>
</dbReference>
<comment type="catalytic activity">
    <reaction evidence="2 18 19">
        <text>(6R)-NADPHX = (6S)-NADPHX</text>
        <dbReference type="Rhea" id="RHEA:32227"/>
        <dbReference type="ChEBI" id="CHEBI:64076"/>
        <dbReference type="ChEBI" id="CHEBI:64077"/>
        <dbReference type="EC" id="5.1.99.6"/>
    </reaction>
</comment>
<evidence type="ECO:0000256" key="2">
    <source>
        <dbReference type="ARBA" id="ARBA00000909"/>
    </source>
</evidence>
<comment type="similarity">
    <text evidence="18">Belongs to the NnrE/AIBP family.</text>
</comment>
<evidence type="ECO:0000256" key="18">
    <source>
        <dbReference type="HAMAP-Rule" id="MF_01966"/>
    </source>
</evidence>
<keyword evidence="13" id="KW-0511">Multifunctional enzyme</keyword>
<comment type="similarity">
    <text evidence="4 19">In the C-terminal section; belongs to the NnrD/CARKD family.</text>
</comment>
<evidence type="ECO:0000256" key="10">
    <source>
        <dbReference type="ARBA" id="ARBA00023027"/>
    </source>
</evidence>
<dbReference type="PANTHER" id="PTHR12592:SF0">
    <property type="entry name" value="ATP-DEPENDENT (S)-NAD(P)H-HYDRATE DEHYDRATASE"/>
    <property type="match status" value="1"/>
</dbReference>
<dbReference type="InterPro" id="IPR030677">
    <property type="entry name" value="Nnr"/>
</dbReference>
<feature type="binding site" evidence="17">
    <location>
        <position position="420"/>
    </location>
    <ligand>
        <name>AMP</name>
        <dbReference type="ChEBI" id="CHEBI:456215"/>
    </ligand>
</feature>
<comment type="similarity">
    <text evidence="17">Belongs to the NnrD/CARKD family.</text>
</comment>
<dbReference type="NCBIfam" id="TIGR00196">
    <property type="entry name" value="yjeF_cterm"/>
    <property type="match status" value="1"/>
</dbReference>
<dbReference type="PROSITE" id="PS51385">
    <property type="entry name" value="YJEF_N"/>
    <property type="match status" value="1"/>
</dbReference>
<dbReference type="EC" id="4.2.1.136" evidence="19"/>
<comment type="catalytic activity">
    <reaction evidence="16 17 19">
        <text>(6S)-NADPHX + ADP = AMP + phosphate + NADPH + H(+)</text>
        <dbReference type="Rhea" id="RHEA:32235"/>
        <dbReference type="ChEBI" id="CHEBI:15378"/>
        <dbReference type="ChEBI" id="CHEBI:43474"/>
        <dbReference type="ChEBI" id="CHEBI:57783"/>
        <dbReference type="ChEBI" id="CHEBI:64076"/>
        <dbReference type="ChEBI" id="CHEBI:456215"/>
        <dbReference type="ChEBI" id="CHEBI:456216"/>
        <dbReference type="EC" id="4.2.1.136"/>
    </reaction>
</comment>
<feature type="binding site" evidence="17">
    <location>
        <position position="421"/>
    </location>
    <ligand>
        <name>(6S)-NADPHX</name>
        <dbReference type="ChEBI" id="CHEBI:64076"/>
    </ligand>
</feature>
<keyword evidence="10 17" id="KW-0520">NAD</keyword>
<evidence type="ECO:0000256" key="11">
    <source>
        <dbReference type="ARBA" id="ARBA00023235"/>
    </source>
</evidence>
<comment type="catalytic activity">
    <reaction evidence="15 17 19">
        <text>(6S)-NADHX + ADP = AMP + phosphate + NADH + H(+)</text>
        <dbReference type="Rhea" id="RHEA:32223"/>
        <dbReference type="ChEBI" id="CHEBI:15378"/>
        <dbReference type="ChEBI" id="CHEBI:43474"/>
        <dbReference type="ChEBI" id="CHEBI:57945"/>
        <dbReference type="ChEBI" id="CHEBI:64074"/>
        <dbReference type="ChEBI" id="CHEBI:456215"/>
        <dbReference type="ChEBI" id="CHEBI:456216"/>
        <dbReference type="EC" id="4.2.1.136"/>
    </reaction>
</comment>
<evidence type="ECO:0000256" key="5">
    <source>
        <dbReference type="ARBA" id="ARBA00022723"/>
    </source>
</evidence>
<dbReference type="GO" id="GO:0052855">
    <property type="term" value="F:ADP-dependent NAD(P)H-hydrate dehydratase activity"/>
    <property type="evidence" value="ECO:0007669"/>
    <property type="project" value="UniProtKB-UniRule"/>
</dbReference>
<feature type="domain" description="YjeF C-terminal" evidence="20">
    <location>
        <begin position="208"/>
        <end position="475"/>
    </location>
</feature>
<feature type="binding site" evidence="18">
    <location>
        <begin position="122"/>
        <end position="128"/>
    </location>
    <ligand>
        <name>(6S)-NADPHX</name>
        <dbReference type="ChEBI" id="CHEBI:64076"/>
    </ligand>
</feature>
<dbReference type="STRING" id="1280950.HJO_04410"/>
<dbReference type="GO" id="GO:0110051">
    <property type="term" value="P:metabolite repair"/>
    <property type="evidence" value="ECO:0007669"/>
    <property type="project" value="TreeGrafter"/>
</dbReference>
<keyword evidence="9 18" id="KW-0630">Potassium</keyword>
<evidence type="ECO:0000256" key="7">
    <source>
        <dbReference type="ARBA" id="ARBA00022840"/>
    </source>
</evidence>
<evidence type="ECO:0000256" key="6">
    <source>
        <dbReference type="ARBA" id="ARBA00022741"/>
    </source>
</evidence>
<dbReference type="Gene3D" id="3.40.1190.20">
    <property type="match status" value="1"/>
</dbReference>
<keyword evidence="6 17" id="KW-0547">Nucleotide-binding</keyword>
<evidence type="ECO:0000256" key="13">
    <source>
        <dbReference type="ARBA" id="ARBA00023268"/>
    </source>
</evidence>
<feature type="binding site" evidence="17">
    <location>
        <position position="355"/>
    </location>
    <ligand>
        <name>(6S)-NADPHX</name>
        <dbReference type="ChEBI" id="CHEBI:64076"/>
    </ligand>
</feature>
<dbReference type="GO" id="GO:0046496">
    <property type="term" value="P:nicotinamide nucleotide metabolic process"/>
    <property type="evidence" value="ECO:0007669"/>
    <property type="project" value="UniProtKB-UniRule"/>
</dbReference>
<comment type="catalytic activity">
    <reaction evidence="1 18 19">
        <text>(6R)-NADHX = (6S)-NADHX</text>
        <dbReference type="Rhea" id="RHEA:32215"/>
        <dbReference type="ChEBI" id="CHEBI:64074"/>
        <dbReference type="ChEBI" id="CHEBI:64075"/>
        <dbReference type="EC" id="5.1.99.6"/>
    </reaction>
</comment>
<feature type="domain" description="YjeF N-terminal" evidence="21">
    <location>
        <begin position="11"/>
        <end position="204"/>
    </location>
</feature>
<dbReference type="SUPFAM" id="SSF53613">
    <property type="entry name" value="Ribokinase-like"/>
    <property type="match status" value="1"/>
</dbReference>
<feature type="binding site" evidence="17">
    <location>
        <begin position="391"/>
        <end position="395"/>
    </location>
    <ligand>
        <name>AMP</name>
        <dbReference type="ChEBI" id="CHEBI:456215"/>
    </ligand>
</feature>
<dbReference type="PANTHER" id="PTHR12592">
    <property type="entry name" value="ATP-DEPENDENT (S)-NAD(P)H-HYDRATE DEHYDRATASE FAMILY MEMBER"/>
    <property type="match status" value="1"/>
</dbReference>
<feature type="binding site" evidence="18">
    <location>
        <position position="150"/>
    </location>
    <ligand>
        <name>K(+)</name>
        <dbReference type="ChEBI" id="CHEBI:29103"/>
    </ligand>
</feature>
<comment type="subunit">
    <text evidence="17">Homotetramer.</text>
</comment>
<dbReference type="SUPFAM" id="SSF64153">
    <property type="entry name" value="YjeF N-terminal domain-like"/>
    <property type="match status" value="1"/>
</dbReference>
<comment type="caution">
    <text evidence="17">Lacks conserved residue(s) required for the propagation of feature annotation.</text>
</comment>
<keyword evidence="7 17" id="KW-0067">ATP-binding</keyword>
<dbReference type="AlphaFoldDB" id="A0A059FV78"/>
<keyword evidence="5 18" id="KW-0479">Metal-binding</keyword>
<dbReference type="GO" id="GO:0005524">
    <property type="term" value="F:ATP binding"/>
    <property type="evidence" value="ECO:0007669"/>
    <property type="project" value="UniProtKB-UniRule"/>
</dbReference>
<comment type="function">
    <text evidence="14 19">Bifunctional enzyme that catalyzes the epimerization of the S- and R-forms of NAD(P)HX and the dehydration of the S-form of NAD(P)HX at the expense of ADP, which is converted to AMP. This allows the repair of both epimers of NAD(P)HX, a damaged form of NAD(P)H that is a result of enzymatic or heat-dependent hydration.</text>
</comment>
<feature type="binding site" evidence="18">
    <location>
        <begin position="57"/>
        <end position="61"/>
    </location>
    <ligand>
        <name>(6S)-NADPHX</name>
        <dbReference type="ChEBI" id="CHEBI:64076"/>
    </ligand>
</feature>
<dbReference type="PATRIC" id="fig|1280950.3.peg.897"/>
<keyword evidence="12 17" id="KW-0456">Lyase</keyword>
<comment type="similarity">
    <text evidence="3 19">In the N-terminal section; belongs to the NnrE/AIBP family.</text>
</comment>
<dbReference type="InterPro" id="IPR000631">
    <property type="entry name" value="CARKD"/>
</dbReference>
<dbReference type="EMBL" id="ARYK01000001">
    <property type="protein sequence ID" value="KCZ94590.1"/>
    <property type="molecule type" value="Genomic_DNA"/>
</dbReference>
<dbReference type="eggNOG" id="COG0063">
    <property type="taxonomic scope" value="Bacteria"/>
</dbReference>
<keyword evidence="22" id="KW-0418">Kinase</keyword>
<comment type="caution">
    <text evidence="22">The sequence shown here is derived from an EMBL/GenBank/DDBJ whole genome shotgun (WGS) entry which is preliminary data.</text>
</comment>
<sequence>MGRPIITPAEMTAAEQAVFDAGTDSFDIMTRAGIAAAEFLHARWPEGTIQVLCGPGGNGGDGFIAAARLAKLWRTVEVFCLVDPSALTGDAAKAAAQWQGGVRPLEAALSAPHDLVLDALFGGGLSRPLDGVPAALATRGGRVISIDVPSGIDGLTAKPLGACFRADGTITFSGLRPAHVLQPGAALCGVVFAADIGVPAQTQAVENSPLIWGPAMPRPGPEGYKHKRGHLKVVSGPAASTGAARMAARAGLRVGAGLVTVVSGHGAMSVNAGHLTAVMLEEANSADDLAAAIQNAQVVIAGPAAGITPSTRANVEVLLKGAARAVLDADALTVFDSHPAELFKRLRPDDVLTPHVGEFRRLFGDLLDTEANKIEATRKAAAKAGCVVLLKGADTVIAAPDGQAVVNTHATPWLATAGSGDVLAGFIAGLMAQGMATLPAAAMGAWLHGEAGLRVGAGLISEDLEAQVPNILSALHGERR</sequence>
<gene>
    <name evidence="17" type="primary">nnrD</name>
    <name evidence="18" type="synonym">nnrE</name>
    <name evidence="22" type="ORF">HJO_04410</name>
</gene>
<dbReference type="NCBIfam" id="TIGR00197">
    <property type="entry name" value="yjeF_nterm"/>
    <property type="match status" value="1"/>
</dbReference>
<keyword evidence="22" id="KW-0808">Transferase</keyword>
<evidence type="ECO:0000256" key="17">
    <source>
        <dbReference type="HAMAP-Rule" id="MF_01965"/>
    </source>
</evidence>
<dbReference type="PIRSF" id="PIRSF017184">
    <property type="entry name" value="Nnr"/>
    <property type="match status" value="1"/>
</dbReference>
<dbReference type="Pfam" id="PF03853">
    <property type="entry name" value="YjeF_N"/>
    <property type="match status" value="1"/>
</dbReference>
<comment type="function">
    <text evidence="18">Catalyzes the epimerization of the S- and R-forms of NAD(P)HX, a damaged form of NAD(P)H that is a result of enzymatic or heat-dependent hydration. This is a prerequisite for the S-specific NAD(P)H-hydrate dehydratase to allow the repair of both epimers of NAD(P)HX.</text>
</comment>
<evidence type="ECO:0000313" key="23">
    <source>
        <dbReference type="Proteomes" id="UP000025171"/>
    </source>
</evidence>
<keyword evidence="11 18" id="KW-0413">Isomerase</keyword>
<comment type="cofactor">
    <cofactor evidence="18 19">
        <name>K(+)</name>
        <dbReference type="ChEBI" id="CHEBI:29103"/>
    </cofactor>
    <text evidence="18 19">Binds 1 potassium ion per subunit.</text>
</comment>
<feature type="binding site" evidence="18">
    <location>
        <position position="118"/>
    </location>
    <ligand>
        <name>K(+)</name>
        <dbReference type="ChEBI" id="CHEBI:29103"/>
    </ligand>
</feature>
<comment type="cofactor">
    <cofactor evidence="17">
        <name>Mg(2+)</name>
        <dbReference type="ChEBI" id="CHEBI:18420"/>
    </cofactor>
</comment>